<dbReference type="GO" id="GO:0016491">
    <property type="term" value="F:oxidoreductase activity"/>
    <property type="evidence" value="ECO:0007669"/>
    <property type="project" value="InterPro"/>
</dbReference>
<feature type="domain" description="Plastocyanin-like" evidence="4">
    <location>
        <begin position="399"/>
        <end position="535"/>
    </location>
</feature>
<dbReference type="InterPro" id="IPR011707">
    <property type="entry name" value="Cu-oxidase-like_N"/>
</dbReference>
<dbReference type="CDD" id="cd13846">
    <property type="entry name" value="CuRO_1_AAO_like_1"/>
    <property type="match status" value="1"/>
</dbReference>
<dbReference type="EMBL" id="QGKX02001347">
    <property type="protein sequence ID" value="KAF3525517.1"/>
    <property type="molecule type" value="Genomic_DNA"/>
</dbReference>
<dbReference type="InterPro" id="IPR034275">
    <property type="entry name" value="CuRO_3_AO-like"/>
</dbReference>
<dbReference type="PANTHER" id="PTHR11709">
    <property type="entry name" value="MULTI-COPPER OXIDASE"/>
    <property type="match status" value="1"/>
</dbReference>
<evidence type="ECO:0000313" key="7">
    <source>
        <dbReference type="EMBL" id="KAF3525517.1"/>
    </source>
</evidence>
<feature type="domain" description="Plastocyanin-like" evidence="6">
    <location>
        <begin position="324"/>
        <end position="386"/>
    </location>
</feature>
<evidence type="ECO:0000313" key="8">
    <source>
        <dbReference type="Proteomes" id="UP000712600"/>
    </source>
</evidence>
<dbReference type="InterPro" id="IPR045087">
    <property type="entry name" value="Cu-oxidase_fam"/>
</dbReference>
<accession>A0A8S9PS95</accession>
<dbReference type="InterPro" id="IPR011706">
    <property type="entry name" value="Cu-oxidase_C"/>
</dbReference>
<feature type="signal peptide" evidence="3">
    <location>
        <begin position="1"/>
        <end position="23"/>
    </location>
</feature>
<evidence type="ECO:0000256" key="3">
    <source>
        <dbReference type="SAM" id="SignalP"/>
    </source>
</evidence>
<dbReference type="InterPro" id="IPR008972">
    <property type="entry name" value="Cupredoxin"/>
</dbReference>
<evidence type="ECO:0000256" key="2">
    <source>
        <dbReference type="ARBA" id="ARBA00023180"/>
    </source>
</evidence>
<evidence type="ECO:0000259" key="6">
    <source>
        <dbReference type="Pfam" id="PF07732"/>
    </source>
</evidence>
<dbReference type="Proteomes" id="UP000712600">
    <property type="component" value="Unassembled WGS sequence"/>
</dbReference>
<dbReference type="GO" id="GO:0005507">
    <property type="term" value="F:copper ion binding"/>
    <property type="evidence" value="ECO:0007669"/>
    <property type="project" value="InterPro"/>
</dbReference>
<dbReference type="PANTHER" id="PTHR11709:SF387">
    <property type="entry name" value="OS04G0561900 PROTEIN"/>
    <property type="match status" value="1"/>
</dbReference>
<dbReference type="Pfam" id="PF07731">
    <property type="entry name" value="Cu-oxidase_2"/>
    <property type="match status" value="1"/>
</dbReference>
<dbReference type="Gene3D" id="2.60.40.420">
    <property type="entry name" value="Cupredoxins - blue copper proteins"/>
    <property type="match status" value="5"/>
</dbReference>
<dbReference type="SUPFAM" id="SSF49503">
    <property type="entry name" value="Cupredoxins"/>
    <property type="match status" value="5"/>
</dbReference>
<evidence type="ECO:0000256" key="1">
    <source>
        <dbReference type="ARBA" id="ARBA00010609"/>
    </source>
</evidence>
<gene>
    <name evidence="7" type="ORF">F2Q69_00051703</name>
</gene>
<dbReference type="FunFam" id="2.60.40.420:FF:000029">
    <property type="entry name" value="L-ascorbate oxidase homolog"/>
    <property type="match status" value="1"/>
</dbReference>
<dbReference type="Pfam" id="PF00394">
    <property type="entry name" value="Cu-oxidase"/>
    <property type="match status" value="2"/>
</dbReference>
<comment type="caution">
    <text evidence="7">The sequence shown here is derived from an EMBL/GenBank/DDBJ whole genome shotgun (WGS) entry which is preliminary data.</text>
</comment>
<dbReference type="FunFam" id="2.60.40.420:FF:000016">
    <property type="entry name" value="Monocopper oxidase-like protein"/>
    <property type="match status" value="1"/>
</dbReference>
<comment type="similarity">
    <text evidence="1">Belongs to the multicopper oxidase family.</text>
</comment>
<dbReference type="CDD" id="cd13894">
    <property type="entry name" value="CuRO_3_AAO_like_1"/>
    <property type="match status" value="1"/>
</dbReference>
<feature type="domain" description="Plastocyanin-like" evidence="4">
    <location>
        <begin position="160"/>
        <end position="296"/>
    </location>
</feature>
<dbReference type="FunFam" id="2.60.40.420:FF:000012">
    <property type="entry name" value="Monocopper oxidase-like protein"/>
    <property type="match status" value="2"/>
</dbReference>
<proteinExistence type="inferred from homology"/>
<sequence length="780" mass="85759">MVANASLAAALIVGFALLFAVTAESPYRFFEWNVTYGDIYPLGVRQQGILINGQFPGPDIHSVTNDNLIINVYNSLDEPFLLSWNGVQQRRNSYVDGVYGTTCPIPPGKNYTYILQVKDQIGSFYYFPSLAFHKAAGGFGGLRILSRPGIPVPFADPAGDYTVLIGDWYKSNHTDLKAQLDSGRKLPLPDGILINGRGSGATLNVEQGKTYRLRISNIGLQHSLNFRIQNHKMKVVEVEGIHTLQTTFSSLDVHVGQSYSVLVTADQPAQDYYVVVSSRFTSDVLTTTGVLRYSGSAGGVSGPIPGGPTIQIDWSLNQARAIRNGVQQRRNSYVDGVYGTTCPIPPGKNYTYILQVKDQIGSFYYFPSLAFHKAAGGFGGLRILSRPGIPVPFADPAGDYTVLIGDWYKANHTDLKAQLDSGRKLPLPDGILINGRGSGATLNVEQGKTYRLRISNIGLQHSLNFRIQNHKMKVVEVEGTHTLQTTFSSLDVHVGQSYSVLVTADQPAQDYYVVVSSRFTSDVLTTTGVLRYSGSAGGVSGPIPGGPTIQIDWSLNQARAIRTNLTASGPRPNPQGSYHYGMINTTRTIRLASSAGQVNGKQRYAVNSVSFNPADTPLKLADYFKIDGVYRVGSIQSQPTGGGIYLDTSVMQTDYRTFIEIVFENSEDIVQSWHLDGYSFWVVGMDGGQWTPDSRNEYNLRDAVARCTVQVYPSSWTAIYIALDNVGMWNLRSEFWARQYLGQQFYLRVYTTSTSLRDEYPIPKNALLCGRASGRSTRPL</sequence>
<feature type="chain" id="PRO_5035924665" evidence="3">
    <location>
        <begin position="24"/>
        <end position="780"/>
    </location>
</feature>
<dbReference type="InterPro" id="IPR001117">
    <property type="entry name" value="Cu-oxidase_2nd"/>
</dbReference>
<protein>
    <submittedName>
        <fullName evidence="7">Uncharacterized protein</fullName>
    </submittedName>
</protein>
<keyword evidence="3" id="KW-0732">Signal</keyword>
<evidence type="ECO:0000259" key="5">
    <source>
        <dbReference type="Pfam" id="PF07731"/>
    </source>
</evidence>
<feature type="domain" description="Plastocyanin-like" evidence="6">
    <location>
        <begin position="34"/>
        <end position="147"/>
    </location>
</feature>
<feature type="domain" description="Plastocyanin-like" evidence="5">
    <location>
        <begin position="615"/>
        <end position="752"/>
    </location>
</feature>
<organism evidence="7 8">
    <name type="scientific">Brassica cretica</name>
    <name type="common">Mustard</name>
    <dbReference type="NCBI Taxonomy" id="69181"/>
    <lineage>
        <taxon>Eukaryota</taxon>
        <taxon>Viridiplantae</taxon>
        <taxon>Streptophyta</taxon>
        <taxon>Embryophyta</taxon>
        <taxon>Tracheophyta</taxon>
        <taxon>Spermatophyta</taxon>
        <taxon>Magnoliopsida</taxon>
        <taxon>eudicotyledons</taxon>
        <taxon>Gunneridae</taxon>
        <taxon>Pentapetalae</taxon>
        <taxon>rosids</taxon>
        <taxon>malvids</taxon>
        <taxon>Brassicales</taxon>
        <taxon>Brassicaceae</taxon>
        <taxon>Brassiceae</taxon>
        <taxon>Brassica</taxon>
    </lineage>
</organism>
<dbReference type="AlphaFoldDB" id="A0A8S9PS95"/>
<evidence type="ECO:0000259" key="4">
    <source>
        <dbReference type="Pfam" id="PF00394"/>
    </source>
</evidence>
<dbReference type="InterPro" id="IPR034273">
    <property type="entry name" value="CuRO_1_AAO-like"/>
</dbReference>
<name>A0A8S9PS95_BRACR</name>
<dbReference type="Pfam" id="PF07732">
    <property type="entry name" value="Cu-oxidase_3"/>
    <property type="match status" value="2"/>
</dbReference>
<keyword evidence="2" id="KW-0325">Glycoprotein</keyword>
<reference evidence="7" key="1">
    <citation type="submission" date="2019-12" db="EMBL/GenBank/DDBJ databases">
        <title>Genome sequencing and annotation of Brassica cretica.</title>
        <authorList>
            <person name="Studholme D.J."/>
            <person name="Sarris P."/>
        </authorList>
    </citation>
    <scope>NUCLEOTIDE SEQUENCE</scope>
    <source>
        <strain evidence="7">PFS-109/04</strain>
        <tissue evidence="7">Leaf</tissue>
    </source>
</reference>